<feature type="region of interest" description="Disordered" evidence="1">
    <location>
        <begin position="263"/>
        <end position="415"/>
    </location>
</feature>
<dbReference type="AlphaFoldDB" id="A0AAD7IYT4"/>
<evidence type="ECO:0000313" key="3">
    <source>
        <dbReference type="Proteomes" id="UP001215598"/>
    </source>
</evidence>
<organism evidence="2 3">
    <name type="scientific">Mycena metata</name>
    <dbReference type="NCBI Taxonomy" id="1033252"/>
    <lineage>
        <taxon>Eukaryota</taxon>
        <taxon>Fungi</taxon>
        <taxon>Dikarya</taxon>
        <taxon>Basidiomycota</taxon>
        <taxon>Agaricomycotina</taxon>
        <taxon>Agaricomycetes</taxon>
        <taxon>Agaricomycetidae</taxon>
        <taxon>Agaricales</taxon>
        <taxon>Marasmiineae</taxon>
        <taxon>Mycenaceae</taxon>
        <taxon>Mycena</taxon>
    </lineage>
</organism>
<sequence>MNNRQLKGLRDRRWMLSGKRTYTSQEKPLALDEVTLVLNSHIPKSTSTASFPYREPSGLACFVCEGENDLHGIEESDSHMCLKCTPPVALDVAHPQKVLTHMGAHILYDSRIDRSSQPCGFCGRPFPLCHFALKKTADGLTVKLDASKGCPNFVKKFNYNVAAKSTTNSPCSNVSLPCPACGPKDPSIWRYNLKEHFICYHPHTPLLKYRDLWELTESETTAMRKVWEKLQAPRKKKNTGKKTKATLAISAAHSSRLALIDEQNEDNSDNDSFINDSPIQTPEASDDEDSMLDLPRLSGGDAVGRAQPTADRVKPTADRARSPSPLEYFPESLLPLNPGVELDSSLHSTPDEGHLPVDTNTLSAGEQPSIVGNGNNTPSSSSPILVPAPPGNPTQPSATDSGTRRSTRKRKERDDLKEIQAALEACICGTSAAPEDDVDIANVAQCKNEACETKWYHLRCLEQGNVGENWVCDACVSTGGRFAAKRRRT</sequence>
<evidence type="ECO:0000256" key="1">
    <source>
        <dbReference type="SAM" id="MobiDB-lite"/>
    </source>
</evidence>
<reference evidence="2" key="1">
    <citation type="submission" date="2023-03" db="EMBL/GenBank/DDBJ databases">
        <title>Massive genome expansion in bonnet fungi (Mycena s.s.) driven by repeated elements and novel gene families across ecological guilds.</title>
        <authorList>
            <consortium name="Lawrence Berkeley National Laboratory"/>
            <person name="Harder C.B."/>
            <person name="Miyauchi S."/>
            <person name="Viragh M."/>
            <person name="Kuo A."/>
            <person name="Thoen E."/>
            <person name="Andreopoulos B."/>
            <person name="Lu D."/>
            <person name="Skrede I."/>
            <person name="Drula E."/>
            <person name="Henrissat B."/>
            <person name="Morin E."/>
            <person name="Kohler A."/>
            <person name="Barry K."/>
            <person name="LaButti K."/>
            <person name="Morin E."/>
            <person name="Salamov A."/>
            <person name="Lipzen A."/>
            <person name="Mereny Z."/>
            <person name="Hegedus B."/>
            <person name="Baldrian P."/>
            <person name="Stursova M."/>
            <person name="Weitz H."/>
            <person name="Taylor A."/>
            <person name="Grigoriev I.V."/>
            <person name="Nagy L.G."/>
            <person name="Martin F."/>
            <person name="Kauserud H."/>
        </authorList>
    </citation>
    <scope>NUCLEOTIDE SEQUENCE</scope>
    <source>
        <strain evidence="2">CBHHK182m</strain>
    </source>
</reference>
<keyword evidence="3" id="KW-1185">Reference proteome</keyword>
<feature type="compositionally biased region" description="Basic and acidic residues" evidence="1">
    <location>
        <begin position="311"/>
        <end position="321"/>
    </location>
</feature>
<dbReference type="InterPro" id="IPR011011">
    <property type="entry name" value="Znf_FYVE_PHD"/>
</dbReference>
<feature type="compositionally biased region" description="Polar residues" evidence="1">
    <location>
        <begin position="358"/>
        <end position="377"/>
    </location>
</feature>
<dbReference type="EMBL" id="JARKIB010000056">
    <property type="protein sequence ID" value="KAJ7753249.1"/>
    <property type="molecule type" value="Genomic_DNA"/>
</dbReference>
<dbReference type="InterPro" id="IPR013083">
    <property type="entry name" value="Znf_RING/FYVE/PHD"/>
</dbReference>
<evidence type="ECO:0008006" key="4">
    <source>
        <dbReference type="Google" id="ProtNLM"/>
    </source>
</evidence>
<accession>A0AAD7IYT4</accession>
<dbReference type="Gene3D" id="3.30.40.10">
    <property type="entry name" value="Zinc/RING finger domain, C3HC4 (zinc finger)"/>
    <property type="match status" value="1"/>
</dbReference>
<dbReference type="SUPFAM" id="SSF57903">
    <property type="entry name" value="FYVE/PHD zinc finger"/>
    <property type="match status" value="1"/>
</dbReference>
<proteinExistence type="predicted"/>
<evidence type="ECO:0000313" key="2">
    <source>
        <dbReference type="EMBL" id="KAJ7753249.1"/>
    </source>
</evidence>
<comment type="caution">
    <text evidence="2">The sequence shown here is derived from an EMBL/GenBank/DDBJ whole genome shotgun (WGS) entry which is preliminary data.</text>
</comment>
<name>A0AAD7IYT4_9AGAR</name>
<dbReference type="Proteomes" id="UP001215598">
    <property type="component" value="Unassembled WGS sequence"/>
</dbReference>
<gene>
    <name evidence="2" type="ORF">B0H16DRAFT_1690870</name>
</gene>
<protein>
    <recommendedName>
        <fullName evidence="4">Zinc finger PHD-type domain-containing protein</fullName>
    </recommendedName>
</protein>